<keyword evidence="2" id="KW-1185">Reference proteome</keyword>
<dbReference type="Gene3D" id="3.30.710.10">
    <property type="entry name" value="Potassium Channel Kv1.1, Chain A"/>
    <property type="match status" value="1"/>
</dbReference>
<dbReference type="EMBL" id="MU154557">
    <property type="protein sequence ID" value="KAF9495928.1"/>
    <property type="molecule type" value="Genomic_DNA"/>
</dbReference>
<accession>A0A9P5ZZF6</accession>
<sequence length="300" mass="33742">MGISCPVDGCDLRIDVIFKARDGTGYGAHVHNIEQFSTLNLFPAASSLMPEVDLHEDDAEVLSLLCKFLHPNHAQPDVSLLPWETFCKLAAVVEQYRIYNAMALCKLKMEYSVEERPYEVFQYASTTNYESLRDRAMKLCLSSHPLECFVKACELGLTDLMDEAALKTLNLPMAAVEEALRGTKNWQLTLLAWMAQREALRERQQSLLLNPTVGPQHKGGSPRCEDWHTYYSAVVLKSLKRSDGNLTDAITTTRQLVQGCSYCLKAVEMWGRNVDATMTLFGSRFPFSSFFKTYTGAEGL</sequence>
<organism evidence="1 2">
    <name type="scientific">Pleurotus eryngii</name>
    <name type="common">Boletus of the steppes</name>
    <dbReference type="NCBI Taxonomy" id="5323"/>
    <lineage>
        <taxon>Eukaryota</taxon>
        <taxon>Fungi</taxon>
        <taxon>Dikarya</taxon>
        <taxon>Basidiomycota</taxon>
        <taxon>Agaricomycotina</taxon>
        <taxon>Agaricomycetes</taxon>
        <taxon>Agaricomycetidae</taxon>
        <taxon>Agaricales</taxon>
        <taxon>Pleurotineae</taxon>
        <taxon>Pleurotaceae</taxon>
        <taxon>Pleurotus</taxon>
    </lineage>
</organism>
<dbReference type="OrthoDB" id="3184970at2759"/>
<evidence type="ECO:0008006" key="3">
    <source>
        <dbReference type="Google" id="ProtNLM"/>
    </source>
</evidence>
<dbReference type="AlphaFoldDB" id="A0A9P5ZZF6"/>
<reference evidence="1" key="1">
    <citation type="submission" date="2020-11" db="EMBL/GenBank/DDBJ databases">
        <authorList>
            <consortium name="DOE Joint Genome Institute"/>
            <person name="Ahrendt S."/>
            <person name="Riley R."/>
            <person name="Andreopoulos W."/>
            <person name="Labutti K."/>
            <person name="Pangilinan J."/>
            <person name="Ruiz-Duenas F.J."/>
            <person name="Barrasa J.M."/>
            <person name="Sanchez-Garcia M."/>
            <person name="Camarero S."/>
            <person name="Miyauchi S."/>
            <person name="Serrano A."/>
            <person name="Linde D."/>
            <person name="Babiker R."/>
            <person name="Drula E."/>
            <person name="Ayuso-Fernandez I."/>
            <person name="Pacheco R."/>
            <person name="Padilla G."/>
            <person name="Ferreira P."/>
            <person name="Barriuso J."/>
            <person name="Kellner H."/>
            <person name="Castanera R."/>
            <person name="Alfaro M."/>
            <person name="Ramirez L."/>
            <person name="Pisabarro A.G."/>
            <person name="Kuo A."/>
            <person name="Tritt A."/>
            <person name="Lipzen A."/>
            <person name="He G."/>
            <person name="Yan M."/>
            <person name="Ng V."/>
            <person name="Cullen D."/>
            <person name="Martin F."/>
            <person name="Rosso M.-N."/>
            <person name="Henrissat B."/>
            <person name="Hibbett D."/>
            <person name="Martinez A.T."/>
            <person name="Grigoriev I.V."/>
        </authorList>
    </citation>
    <scope>NUCLEOTIDE SEQUENCE</scope>
    <source>
        <strain evidence="1">ATCC 90797</strain>
    </source>
</reference>
<proteinExistence type="predicted"/>
<comment type="caution">
    <text evidence="1">The sequence shown here is derived from an EMBL/GenBank/DDBJ whole genome shotgun (WGS) entry which is preliminary data.</text>
</comment>
<name>A0A9P5ZZF6_PLEER</name>
<evidence type="ECO:0000313" key="2">
    <source>
        <dbReference type="Proteomes" id="UP000807025"/>
    </source>
</evidence>
<evidence type="ECO:0000313" key="1">
    <source>
        <dbReference type="EMBL" id="KAF9495928.1"/>
    </source>
</evidence>
<dbReference type="InterPro" id="IPR011333">
    <property type="entry name" value="SKP1/BTB/POZ_sf"/>
</dbReference>
<dbReference type="Proteomes" id="UP000807025">
    <property type="component" value="Unassembled WGS sequence"/>
</dbReference>
<protein>
    <recommendedName>
        <fullName evidence="3">BTB domain-containing protein</fullName>
    </recommendedName>
</protein>
<gene>
    <name evidence="1" type="ORF">BDN71DRAFT_806855</name>
</gene>